<accession>A0A841BK62</accession>
<sequence>MTTTVLRNGAIFTATAATAWSTALVIRDGRVAAVGGDADLRDWLRHADDVVDLDGRLVTPGFIDAHVHPVVGGLERIRCDLSGSADAADYRRTIAAYAAGCSDAWVLGAGWAMAAFPDGIPHRRDLDAIVADRPVYLPNRDHHSAWVNTRALELAGIDAATPDPADGRIERDADGRPTGLLHEGAMDLVAALVPADTAADRLAGLRGAQTYLHSLGITAWQDAMVHHDGTASVHDTYLAAQAAGWLRSRVAGALWWDRAADDIHDTVAALVRLRADAVQAAAAAPAARYTLPHVKVMQDGVVETLTAALLEPYHDRCGHTGDNRGLTFLDPHRLADVVTALDAAGFGVHFHALGDRAVRDVLDALAAARAANGSSDRRHHLAHLQVVDARDRPRLRQLGAAANLQALWACHEPQMDELTIPVLGAARAADQYPFGDLHRLGTTLVMGSDWPVSTPDPWAAIHTAVNRTDGQAPPGTPALGGHQAIPLAAALTAYTAGSAWVTGADHEAGSLTPGRVADIAVHDRNPFDAAPSEIARTRVHRTYIAGDLVHHAD</sequence>
<gene>
    <name evidence="2" type="ORF">F4553_000772</name>
</gene>
<dbReference type="PANTHER" id="PTHR22642">
    <property type="entry name" value="IMIDAZOLONEPROPIONASE"/>
    <property type="match status" value="1"/>
</dbReference>
<dbReference type="Proteomes" id="UP000587527">
    <property type="component" value="Unassembled WGS sequence"/>
</dbReference>
<dbReference type="SUPFAM" id="SSF51556">
    <property type="entry name" value="Metallo-dependent hydrolases"/>
    <property type="match status" value="1"/>
</dbReference>
<dbReference type="Gene3D" id="3.10.310.70">
    <property type="match status" value="1"/>
</dbReference>
<evidence type="ECO:0000313" key="3">
    <source>
        <dbReference type="Proteomes" id="UP000587527"/>
    </source>
</evidence>
<dbReference type="CDD" id="cd01300">
    <property type="entry name" value="YtcJ_like"/>
    <property type="match status" value="1"/>
</dbReference>
<protein>
    <submittedName>
        <fullName evidence="2">Putative amidohydrolase YtcJ</fullName>
    </submittedName>
</protein>
<dbReference type="InterPro" id="IPR013108">
    <property type="entry name" value="Amidohydro_3"/>
</dbReference>
<proteinExistence type="predicted"/>
<dbReference type="InterPro" id="IPR032466">
    <property type="entry name" value="Metal_Hydrolase"/>
</dbReference>
<evidence type="ECO:0000259" key="1">
    <source>
        <dbReference type="Pfam" id="PF07969"/>
    </source>
</evidence>
<dbReference type="Pfam" id="PF07969">
    <property type="entry name" value="Amidohydro_3"/>
    <property type="match status" value="1"/>
</dbReference>
<dbReference type="Gene3D" id="2.30.40.10">
    <property type="entry name" value="Urease, subunit C, domain 1"/>
    <property type="match status" value="1"/>
</dbReference>
<name>A0A841BK62_9ACTN</name>
<dbReference type="InterPro" id="IPR033932">
    <property type="entry name" value="YtcJ-like"/>
</dbReference>
<dbReference type="Gene3D" id="3.20.20.140">
    <property type="entry name" value="Metal-dependent hydrolases"/>
    <property type="match status" value="1"/>
</dbReference>
<comment type="caution">
    <text evidence="2">The sequence shown here is derived from an EMBL/GenBank/DDBJ whole genome shotgun (WGS) entry which is preliminary data.</text>
</comment>
<dbReference type="SUPFAM" id="SSF51338">
    <property type="entry name" value="Composite domain of metallo-dependent hydrolases"/>
    <property type="match status" value="1"/>
</dbReference>
<feature type="domain" description="Amidohydrolase 3" evidence="1">
    <location>
        <begin position="49"/>
        <end position="550"/>
    </location>
</feature>
<keyword evidence="3" id="KW-1185">Reference proteome</keyword>
<evidence type="ECO:0000313" key="2">
    <source>
        <dbReference type="EMBL" id="MBB5867393.1"/>
    </source>
</evidence>
<dbReference type="EMBL" id="JACHMN010000001">
    <property type="protein sequence ID" value="MBB5867393.1"/>
    <property type="molecule type" value="Genomic_DNA"/>
</dbReference>
<dbReference type="RefSeq" id="WP_184832048.1">
    <property type="nucleotide sequence ID" value="NZ_JACHMN010000001.1"/>
</dbReference>
<organism evidence="2 3">
    <name type="scientific">Allocatelliglobosispora scoriae</name>
    <dbReference type="NCBI Taxonomy" id="643052"/>
    <lineage>
        <taxon>Bacteria</taxon>
        <taxon>Bacillati</taxon>
        <taxon>Actinomycetota</taxon>
        <taxon>Actinomycetes</taxon>
        <taxon>Micromonosporales</taxon>
        <taxon>Micromonosporaceae</taxon>
        <taxon>Allocatelliglobosispora</taxon>
    </lineage>
</organism>
<dbReference type="InterPro" id="IPR011059">
    <property type="entry name" value="Metal-dep_hydrolase_composite"/>
</dbReference>
<dbReference type="PANTHER" id="PTHR22642:SF2">
    <property type="entry name" value="PROTEIN LONG AFTER FAR-RED 3"/>
    <property type="match status" value="1"/>
</dbReference>
<dbReference type="GO" id="GO:0016810">
    <property type="term" value="F:hydrolase activity, acting on carbon-nitrogen (but not peptide) bonds"/>
    <property type="evidence" value="ECO:0007669"/>
    <property type="project" value="InterPro"/>
</dbReference>
<keyword evidence="2" id="KW-0378">Hydrolase</keyword>
<dbReference type="AlphaFoldDB" id="A0A841BK62"/>
<reference evidence="2 3" key="1">
    <citation type="submission" date="2020-08" db="EMBL/GenBank/DDBJ databases">
        <title>Sequencing the genomes of 1000 actinobacteria strains.</title>
        <authorList>
            <person name="Klenk H.-P."/>
        </authorList>
    </citation>
    <scope>NUCLEOTIDE SEQUENCE [LARGE SCALE GENOMIC DNA]</scope>
    <source>
        <strain evidence="2 3">DSM 45362</strain>
    </source>
</reference>